<dbReference type="InterPro" id="IPR003594">
    <property type="entry name" value="HATPase_dom"/>
</dbReference>
<dbReference type="Proteomes" id="UP000682802">
    <property type="component" value="Chromosome 1"/>
</dbReference>
<reference evidence="10 11" key="1">
    <citation type="submission" date="2021-05" db="EMBL/GenBank/DDBJ databases">
        <title>Comparative genomic studies on the polysaccharide-degrading batcterial strains of the Flammeovirga genus.</title>
        <authorList>
            <person name="Zewei F."/>
            <person name="Zheng Z."/>
            <person name="Yu L."/>
            <person name="Ruyue G."/>
            <person name="Yanhong M."/>
            <person name="Yuanyuan C."/>
            <person name="Jingyan G."/>
            <person name="Wenjun H."/>
        </authorList>
    </citation>
    <scope>NUCLEOTIDE SEQUENCE [LARGE SCALE GENOMIC DNA]</scope>
    <source>
        <strain evidence="10 11">YS10</strain>
    </source>
</reference>
<dbReference type="InterPro" id="IPR000014">
    <property type="entry name" value="PAS"/>
</dbReference>
<dbReference type="Pfam" id="PF13426">
    <property type="entry name" value="PAS_9"/>
    <property type="match status" value="2"/>
</dbReference>
<keyword evidence="3 6" id="KW-0597">Phosphoprotein</keyword>
<dbReference type="SUPFAM" id="SSF52172">
    <property type="entry name" value="CheY-like"/>
    <property type="match status" value="1"/>
</dbReference>
<evidence type="ECO:0000256" key="5">
    <source>
        <dbReference type="ARBA" id="ARBA00022777"/>
    </source>
</evidence>
<dbReference type="SMART" id="SM00091">
    <property type="entry name" value="PAS"/>
    <property type="match status" value="3"/>
</dbReference>
<evidence type="ECO:0000256" key="1">
    <source>
        <dbReference type="ARBA" id="ARBA00000085"/>
    </source>
</evidence>
<dbReference type="Gene3D" id="1.10.287.130">
    <property type="match status" value="1"/>
</dbReference>
<dbReference type="SUPFAM" id="SSF55874">
    <property type="entry name" value="ATPase domain of HSP90 chaperone/DNA topoisomerase II/histidine kinase"/>
    <property type="match status" value="1"/>
</dbReference>
<feature type="modified residue" description="4-aspartylphosphate" evidence="6">
    <location>
        <position position="812"/>
    </location>
</feature>
<dbReference type="PROSITE" id="PS50112">
    <property type="entry name" value="PAS"/>
    <property type="match status" value="1"/>
</dbReference>
<dbReference type="SMART" id="SM00388">
    <property type="entry name" value="HisKA"/>
    <property type="match status" value="1"/>
</dbReference>
<dbReference type="PROSITE" id="PS50109">
    <property type="entry name" value="HIS_KIN"/>
    <property type="match status" value="1"/>
</dbReference>
<dbReference type="Gene3D" id="3.40.50.2300">
    <property type="match status" value="1"/>
</dbReference>
<dbReference type="CDD" id="cd17546">
    <property type="entry name" value="REC_hyHK_CKI1_RcsC-like"/>
    <property type="match status" value="1"/>
</dbReference>
<evidence type="ECO:0000259" key="7">
    <source>
        <dbReference type="PROSITE" id="PS50109"/>
    </source>
</evidence>
<evidence type="ECO:0000256" key="3">
    <source>
        <dbReference type="ARBA" id="ARBA00022553"/>
    </source>
</evidence>
<dbReference type="InterPro" id="IPR005467">
    <property type="entry name" value="His_kinase_dom"/>
</dbReference>
<feature type="domain" description="Histidine kinase" evidence="7">
    <location>
        <begin position="519"/>
        <end position="740"/>
    </location>
</feature>
<evidence type="ECO:0000256" key="6">
    <source>
        <dbReference type="PROSITE-ProRule" id="PRU00169"/>
    </source>
</evidence>
<dbReference type="Pfam" id="PF02518">
    <property type="entry name" value="HATPase_c"/>
    <property type="match status" value="1"/>
</dbReference>
<keyword evidence="4" id="KW-0808">Transferase</keyword>
<dbReference type="SUPFAM" id="SSF55785">
    <property type="entry name" value="PYP-like sensor domain (PAS domain)"/>
    <property type="match status" value="3"/>
</dbReference>
<dbReference type="CDD" id="cd16922">
    <property type="entry name" value="HATPase_EvgS-ArcB-TorS-like"/>
    <property type="match status" value="1"/>
</dbReference>
<evidence type="ECO:0000256" key="2">
    <source>
        <dbReference type="ARBA" id="ARBA00012438"/>
    </source>
</evidence>
<evidence type="ECO:0000259" key="8">
    <source>
        <dbReference type="PROSITE" id="PS50110"/>
    </source>
</evidence>
<dbReference type="Gene3D" id="3.30.565.10">
    <property type="entry name" value="Histidine kinase-like ATPase, C-terminal domain"/>
    <property type="match status" value="1"/>
</dbReference>
<dbReference type="RefSeq" id="WP_144075042.1">
    <property type="nucleotide sequence ID" value="NZ_CP076128.1"/>
</dbReference>
<dbReference type="Pfam" id="PF00512">
    <property type="entry name" value="HisKA"/>
    <property type="match status" value="1"/>
</dbReference>
<name>A0ABX8GWF2_9BACT</name>
<comment type="catalytic activity">
    <reaction evidence="1">
        <text>ATP + protein L-histidine = ADP + protein N-phospho-L-histidine.</text>
        <dbReference type="EC" id="2.7.13.3"/>
    </reaction>
</comment>
<dbReference type="Gene3D" id="3.30.450.20">
    <property type="entry name" value="PAS domain"/>
    <property type="match status" value="4"/>
</dbReference>
<dbReference type="InterPro" id="IPR036097">
    <property type="entry name" value="HisK_dim/P_sf"/>
</dbReference>
<dbReference type="InterPro" id="IPR035965">
    <property type="entry name" value="PAS-like_dom_sf"/>
</dbReference>
<evidence type="ECO:0000313" key="11">
    <source>
        <dbReference type="Proteomes" id="UP000682802"/>
    </source>
</evidence>
<evidence type="ECO:0000259" key="9">
    <source>
        <dbReference type="PROSITE" id="PS50112"/>
    </source>
</evidence>
<dbReference type="EMBL" id="CP076128">
    <property type="protein sequence ID" value="QWG07656.1"/>
    <property type="molecule type" value="Genomic_DNA"/>
</dbReference>
<dbReference type="SUPFAM" id="SSF47384">
    <property type="entry name" value="Homodimeric domain of signal transducing histidine kinase"/>
    <property type="match status" value="1"/>
</dbReference>
<dbReference type="CDD" id="cd00130">
    <property type="entry name" value="PAS"/>
    <property type="match status" value="1"/>
</dbReference>
<feature type="domain" description="PAS" evidence="9">
    <location>
        <begin position="147"/>
        <end position="173"/>
    </location>
</feature>
<dbReference type="InterPro" id="IPR001789">
    <property type="entry name" value="Sig_transdc_resp-reg_receiver"/>
</dbReference>
<dbReference type="PRINTS" id="PR00344">
    <property type="entry name" value="BCTRLSENSOR"/>
</dbReference>
<organism evidence="10 11">
    <name type="scientific">Flammeovirga kamogawensis</name>
    <dbReference type="NCBI Taxonomy" id="373891"/>
    <lineage>
        <taxon>Bacteria</taxon>
        <taxon>Pseudomonadati</taxon>
        <taxon>Bacteroidota</taxon>
        <taxon>Cytophagia</taxon>
        <taxon>Cytophagales</taxon>
        <taxon>Flammeovirgaceae</taxon>
        <taxon>Flammeovirga</taxon>
    </lineage>
</organism>
<dbReference type="InterPro" id="IPR004358">
    <property type="entry name" value="Sig_transdc_His_kin-like_C"/>
</dbReference>
<dbReference type="SMART" id="SM00387">
    <property type="entry name" value="HATPase_c"/>
    <property type="match status" value="1"/>
</dbReference>
<dbReference type="PANTHER" id="PTHR43047:SF72">
    <property type="entry name" value="OSMOSENSING HISTIDINE PROTEIN KINASE SLN1"/>
    <property type="match status" value="1"/>
</dbReference>
<accession>A0ABX8GWF2</accession>
<dbReference type="EC" id="2.7.13.3" evidence="2"/>
<evidence type="ECO:0000256" key="4">
    <source>
        <dbReference type="ARBA" id="ARBA00022679"/>
    </source>
</evidence>
<keyword evidence="11" id="KW-1185">Reference proteome</keyword>
<feature type="domain" description="Response regulatory" evidence="8">
    <location>
        <begin position="763"/>
        <end position="879"/>
    </location>
</feature>
<dbReference type="Pfam" id="PF08448">
    <property type="entry name" value="PAS_4"/>
    <property type="match status" value="1"/>
</dbReference>
<proteinExistence type="predicted"/>
<dbReference type="InterPro" id="IPR013656">
    <property type="entry name" value="PAS_4"/>
</dbReference>
<dbReference type="SMART" id="SM00448">
    <property type="entry name" value="REC"/>
    <property type="match status" value="1"/>
</dbReference>
<evidence type="ECO:0000313" key="10">
    <source>
        <dbReference type="EMBL" id="QWG07656.1"/>
    </source>
</evidence>
<keyword evidence="5" id="KW-0418">Kinase</keyword>
<protein>
    <recommendedName>
        <fullName evidence="2">histidine kinase</fullName>
        <ecNumber evidence="2">2.7.13.3</ecNumber>
    </recommendedName>
</protein>
<dbReference type="PANTHER" id="PTHR43047">
    <property type="entry name" value="TWO-COMPONENT HISTIDINE PROTEIN KINASE"/>
    <property type="match status" value="1"/>
</dbReference>
<dbReference type="PROSITE" id="PS50110">
    <property type="entry name" value="RESPONSE_REGULATORY"/>
    <property type="match status" value="1"/>
</dbReference>
<dbReference type="InterPro" id="IPR036890">
    <property type="entry name" value="HATPase_C_sf"/>
</dbReference>
<dbReference type="CDD" id="cd00082">
    <property type="entry name" value="HisKA"/>
    <property type="match status" value="1"/>
</dbReference>
<gene>
    <name evidence="10" type="ORF">KM029_01595</name>
</gene>
<dbReference type="NCBIfam" id="TIGR00229">
    <property type="entry name" value="sensory_box"/>
    <property type="match status" value="2"/>
</dbReference>
<dbReference type="InterPro" id="IPR003661">
    <property type="entry name" value="HisK_dim/P_dom"/>
</dbReference>
<dbReference type="InterPro" id="IPR011006">
    <property type="entry name" value="CheY-like_superfamily"/>
</dbReference>
<dbReference type="Pfam" id="PF00072">
    <property type="entry name" value="Response_reg"/>
    <property type="match status" value="1"/>
</dbReference>
<sequence length="954" mass="109689">MLSLLMENSHDVIFSVDTNFNYLAFNNAHVDTMKSVYGCQIELGNNILKYMKVNNDDEIAKDDITRAINGEVYSVIRSYGDEEKHQRAHFEATYTPIRSENNIITGVSVVVRDVTEQYNSQENLKRSERKYKMLFHYNYLGALIILNGRIVDANDTAMSLLGLEMHELLGMSLDEVFINLTDNPLKEKRIIHYYNNGKKIFILREEVIGDQKDPQNILFIEDVTEKNKAEKELIRVNNQAKVLLESAKSYIFSVDVNYGIVFFNTRFSSLMESEYGISVKVGDKINGPKYHEFFYKFRENFERAFTNRRMFELEFKLNQEIYLQSVFSPLLNEKNEIYGLAIYNIDITKNKKHETQIYQLNSSLEQKVQERTQELQQQRVKLDLALSAADVGTWSYLLNDIFLCDSRFLEIFGLNSITYTIHDFLKFVDASDVKKVNDVVKKVSAGKVTDIDLSFKINHPSKNIQYLQIFGKSRLNSGVYEMNGVCWNLTSQKNIEQELEFAKNEAVKSSAAKSLFLANISHEIRSPLNAIIGLSNILYKKFEDTNQSAEFIEQLKYIYFNGEYLSELINNILDFSRIDAGKMSISMEKVEIINLIRMIVKVHEFSSVERGIYINLEFDKSVPEVFLTDKTKFRQILTNLLTNAIKFTKDKTDIVVKVKSENNNFIFSVEDHGIGIPKDKLNVIFDSFEQADKSVTRKFGGTGLGLAISKRMTEMLNGTISVESKEGRGTIFTIELPVKESKLKPTGKEHILDVEPVFQTEDIVLVVEDNKMNQFMMKALFKQLNLSIEIAENGEDAIQKIKSKKYNLILMDIHMPIMGGISAAKIIRQELKETEVPIVALTADAYWDKRFKAFAVGMNDYLTKPINRAELLNILSKYLIKDKDLPKNYLDPNVHSDLIDEIRAVTVDQNMTSEAKLKRLKNISNLLQDYDTGFVKYIDHLSEAIASEKKVDLF</sequence>